<evidence type="ECO:0000313" key="1">
    <source>
        <dbReference type="EMBL" id="APV37545.1"/>
    </source>
</evidence>
<accession>A0A1P8EN06</accession>
<gene>
    <name evidence="1" type="ORF">BEN76_08565</name>
</gene>
<evidence type="ECO:0000313" key="2">
    <source>
        <dbReference type="Proteomes" id="UP000185674"/>
    </source>
</evidence>
<protein>
    <submittedName>
        <fullName evidence="1">Uncharacterized protein</fullName>
    </submittedName>
</protein>
<organism evidence="1 2">
    <name type="scientific">Acinetobacter soli</name>
    <dbReference type="NCBI Taxonomy" id="487316"/>
    <lineage>
        <taxon>Bacteria</taxon>
        <taxon>Pseudomonadati</taxon>
        <taxon>Pseudomonadota</taxon>
        <taxon>Gammaproteobacteria</taxon>
        <taxon>Moraxellales</taxon>
        <taxon>Moraxellaceae</taxon>
        <taxon>Acinetobacter</taxon>
    </lineage>
</organism>
<proteinExistence type="predicted"/>
<dbReference type="KEGG" id="asol:BEN76_08565"/>
<dbReference type="EMBL" id="CP016896">
    <property type="protein sequence ID" value="APV37545.1"/>
    <property type="molecule type" value="Genomic_DNA"/>
</dbReference>
<dbReference type="Proteomes" id="UP000185674">
    <property type="component" value="Chromosome"/>
</dbReference>
<dbReference type="AlphaFoldDB" id="A0A1P8EN06"/>
<sequence>MAFIMKQFTLDNHVRFGKSLSVYEFQICTSHLYIQRLYKTDHGVNLKYILINEKREHIAPVFYLLKAN</sequence>
<name>A0A1P8EN06_9GAMM</name>
<reference evidence="1 2" key="1">
    <citation type="submission" date="2016-08" db="EMBL/GenBank/DDBJ databases">
        <title>Complete genome sequence of Acinetobacter baylyi strain GFJ2.</title>
        <authorList>
            <person name="Tabata M."/>
            <person name="Kuboki S."/>
            <person name="Gibu N."/>
            <person name="Kinouchi Y."/>
            <person name="Vangnai A."/>
            <person name="Kasai D."/>
            <person name="Fukuda M."/>
        </authorList>
    </citation>
    <scope>NUCLEOTIDE SEQUENCE [LARGE SCALE GENOMIC DNA]</scope>
    <source>
        <strain evidence="1 2">GFJ2</strain>
    </source>
</reference>